<keyword evidence="2" id="KW-1185">Reference proteome</keyword>
<dbReference type="Proteomes" id="UP000824066">
    <property type="component" value="Chromosome"/>
</dbReference>
<proteinExistence type="predicted"/>
<sequence>MISTRAFITAVVVLLTMTWLVQRLAGPSDEDKENRVHWDEVQEISTCLVDGAELFEQRYVDYRARRALPEDEWIRKMGFVGFGMGSGIDAEEFIRPQGAQPSPCKHGFSIGEPGSLQALAANYIKAYDNLRPNARIAELWLANHRDQPQPDQLDKLDRDLTLHLQDARDQAIPLRQALEQPQLKVREQQLASIEKHLGQDQHWYTLRFMIQARQTINALDAMTEGAPLTPQQLLALQHSLTAHWTDTEAFVQALPRLRSANGNPPMWSKISLAAKEWLTAVERLQQHWGAGADAAELNQDLAAARAGYDELRMRYNAAVQSQY</sequence>
<accession>A0ABX8Q7G3</accession>
<protein>
    <submittedName>
        <fullName evidence="1">YiiG family protein</fullName>
    </submittedName>
</protein>
<evidence type="ECO:0000313" key="2">
    <source>
        <dbReference type="Proteomes" id="UP000824066"/>
    </source>
</evidence>
<name>A0ABX8Q7G3_PSECO</name>
<gene>
    <name evidence="1" type="ORF">KSS97_17415</name>
</gene>
<dbReference type="RefSeq" id="WP_217859757.1">
    <property type="nucleotide sequence ID" value="NZ_CP077080.1"/>
</dbReference>
<dbReference type="EMBL" id="CP077080">
    <property type="protein sequence ID" value="QXI51321.1"/>
    <property type="molecule type" value="Genomic_DNA"/>
</dbReference>
<organism evidence="1 2">
    <name type="scientific">Pseudomonas canavaninivorans</name>
    <dbReference type="NCBI Taxonomy" id="2842348"/>
    <lineage>
        <taxon>Bacteria</taxon>
        <taxon>Pseudomonadati</taxon>
        <taxon>Pseudomonadota</taxon>
        <taxon>Gammaproteobacteria</taxon>
        <taxon>Pseudomonadales</taxon>
        <taxon>Pseudomonadaceae</taxon>
        <taxon>Pseudomonas</taxon>
    </lineage>
</organism>
<evidence type="ECO:0000313" key="1">
    <source>
        <dbReference type="EMBL" id="QXI51321.1"/>
    </source>
</evidence>
<reference evidence="1 2" key="1">
    <citation type="journal article" date="2021" name="Microorganisms">
        <title>The Ever-Expanding Pseudomonas Genus: Description of 43 New Species and Partition of the Pseudomonas putida Group.</title>
        <authorList>
            <person name="Girard L."/>
            <person name="Lood C."/>
            <person name="Hofte M."/>
            <person name="Vandamme P."/>
            <person name="Rokni-Zadeh H."/>
            <person name="van Noort V."/>
            <person name="Lavigne R."/>
            <person name="De Mot R."/>
        </authorList>
    </citation>
    <scope>NUCLEOTIDE SEQUENCE [LARGE SCALE GENOMIC DNA]</scope>
    <source>
        <strain evidence="1 2">SWRI17</strain>
    </source>
</reference>
<dbReference type="Pfam" id="PF12889">
    <property type="entry name" value="DUF3829"/>
    <property type="match status" value="1"/>
</dbReference>
<dbReference type="InterPro" id="IPR024291">
    <property type="entry name" value="DUF3829"/>
</dbReference>